<dbReference type="SUPFAM" id="SSF52540">
    <property type="entry name" value="P-loop containing nucleoside triphosphate hydrolases"/>
    <property type="match status" value="1"/>
</dbReference>
<protein>
    <submittedName>
        <fullName evidence="11">ABC transporter ATP-binding protein</fullName>
    </submittedName>
</protein>
<feature type="transmembrane region" description="Helical" evidence="8">
    <location>
        <begin position="160"/>
        <end position="176"/>
    </location>
</feature>
<dbReference type="CDD" id="cd07346">
    <property type="entry name" value="ABC_6TM_exporters"/>
    <property type="match status" value="1"/>
</dbReference>
<evidence type="ECO:0000256" key="1">
    <source>
        <dbReference type="ARBA" id="ARBA00004651"/>
    </source>
</evidence>
<feature type="domain" description="ABC transmembrane type-1" evidence="10">
    <location>
        <begin position="19"/>
        <end position="298"/>
    </location>
</feature>
<keyword evidence="6 8" id="KW-1133">Transmembrane helix</keyword>
<dbReference type="GO" id="GO:0005886">
    <property type="term" value="C:plasma membrane"/>
    <property type="evidence" value="ECO:0007669"/>
    <property type="project" value="UniProtKB-SubCell"/>
</dbReference>
<dbReference type="OrthoDB" id="9762778at2"/>
<dbReference type="InterPro" id="IPR003439">
    <property type="entry name" value="ABC_transporter-like_ATP-bd"/>
</dbReference>
<keyword evidence="12" id="KW-1185">Reference proteome</keyword>
<dbReference type="RefSeq" id="WP_116042964.1">
    <property type="nucleotide sequence ID" value="NZ_QUBQ01000001.1"/>
</dbReference>
<comment type="caution">
    <text evidence="11">The sequence shown here is derived from an EMBL/GenBank/DDBJ whole genome shotgun (WGS) entry which is preliminary data.</text>
</comment>
<evidence type="ECO:0000256" key="7">
    <source>
        <dbReference type="ARBA" id="ARBA00023136"/>
    </source>
</evidence>
<evidence type="ECO:0000259" key="9">
    <source>
        <dbReference type="PROSITE" id="PS50893"/>
    </source>
</evidence>
<keyword evidence="3 8" id="KW-0812">Transmembrane</keyword>
<dbReference type="PANTHER" id="PTHR43394:SF1">
    <property type="entry name" value="ATP-BINDING CASSETTE SUB-FAMILY B MEMBER 10, MITOCHONDRIAL"/>
    <property type="match status" value="1"/>
</dbReference>
<feature type="domain" description="ABC transporter" evidence="9">
    <location>
        <begin position="335"/>
        <end position="569"/>
    </location>
</feature>
<evidence type="ECO:0000256" key="5">
    <source>
        <dbReference type="ARBA" id="ARBA00022840"/>
    </source>
</evidence>
<dbReference type="InterPro" id="IPR036640">
    <property type="entry name" value="ABC1_TM_sf"/>
</dbReference>
<feature type="transmembrane region" description="Helical" evidence="8">
    <location>
        <begin position="55"/>
        <end position="72"/>
    </location>
</feature>
<dbReference type="GO" id="GO:0015421">
    <property type="term" value="F:ABC-type oligopeptide transporter activity"/>
    <property type="evidence" value="ECO:0007669"/>
    <property type="project" value="TreeGrafter"/>
</dbReference>
<dbReference type="SMART" id="SM00382">
    <property type="entry name" value="AAA"/>
    <property type="match status" value="1"/>
</dbReference>
<keyword evidence="5 11" id="KW-0067">ATP-binding</keyword>
<evidence type="ECO:0000313" key="11">
    <source>
        <dbReference type="EMBL" id="REK76194.1"/>
    </source>
</evidence>
<dbReference type="GO" id="GO:0016887">
    <property type="term" value="F:ATP hydrolysis activity"/>
    <property type="evidence" value="ECO:0007669"/>
    <property type="project" value="InterPro"/>
</dbReference>
<dbReference type="PROSITE" id="PS50929">
    <property type="entry name" value="ABC_TM1F"/>
    <property type="match status" value="1"/>
</dbReference>
<evidence type="ECO:0000256" key="8">
    <source>
        <dbReference type="SAM" id="Phobius"/>
    </source>
</evidence>
<dbReference type="InterPro" id="IPR039421">
    <property type="entry name" value="Type_1_exporter"/>
</dbReference>
<gene>
    <name evidence="11" type="ORF">DX130_03810</name>
</gene>
<feature type="transmembrane region" description="Helical" evidence="8">
    <location>
        <begin position="12"/>
        <end position="35"/>
    </location>
</feature>
<comment type="subcellular location">
    <subcellularLocation>
        <location evidence="1">Cell membrane</location>
        <topology evidence="1">Multi-pass membrane protein</topology>
    </subcellularLocation>
</comment>
<dbReference type="PROSITE" id="PS00211">
    <property type="entry name" value="ABC_TRANSPORTER_1"/>
    <property type="match status" value="1"/>
</dbReference>
<evidence type="ECO:0000256" key="6">
    <source>
        <dbReference type="ARBA" id="ARBA00022989"/>
    </source>
</evidence>
<dbReference type="FunFam" id="3.40.50.300:FF:000218">
    <property type="entry name" value="Multidrug ABC transporter ATP-binding protein"/>
    <property type="match status" value="1"/>
</dbReference>
<dbReference type="InterPro" id="IPR003593">
    <property type="entry name" value="AAA+_ATPase"/>
</dbReference>
<evidence type="ECO:0000256" key="3">
    <source>
        <dbReference type="ARBA" id="ARBA00022692"/>
    </source>
</evidence>
<evidence type="ECO:0000313" key="12">
    <source>
        <dbReference type="Proteomes" id="UP000261905"/>
    </source>
</evidence>
<keyword evidence="7 8" id="KW-0472">Membrane</keyword>
<dbReference type="Gene3D" id="3.40.50.300">
    <property type="entry name" value="P-loop containing nucleotide triphosphate hydrolases"/>
    <property type="match status" value="1"/>
</dbReference>
<evidence type="ECO:0000256" key="4">
    <source>
        <dbReference type="ARBA" id="ARBA00022741"/>
    </source>
</evidence>
<organism evidence="11 12">
    <name type="scientific">Paenibacillus paeoniae</name>
    <dbReference type="NCBI Taxonomy" id="2292705"/>
    <lineage>
        <taxon>Bacteria</taxon>
        <taxon>Bacillati</taxon>
        <taxon>Bacillota</taxon>
        <taxon>Bacilli</taxon>
        <taxon>Bacillales</taxon>
        <taxon>Paenibacillaceae</taxon>
        <taxon>Paenibacillus</taxon>
    </lineage>
</organism>
<name>A0A371PJ42_9BACL</name>
<dbReference type="PROSITE" id="PS50893">
    <property type="entry name" value="ABC_TRANSPORTER_2"/>
    <property type="match status" value="1"/>
</dbReference>
<dbReference type="GO" id="GO:0005524">
    <property type="term" value="F:ATP binding"/>
    <property type="evidence" value="ECO:0007669"/>
    <property type="project" value="UniProtKB-KW"/>
</dbReference>
<dbReference type="AlphaFoldDB" id="A0A371PJ42"/>
<keyword evidence="4" id="KW-0547">Nucleotide-binding</keyword>
<dbReference type="InterPro" id="IPR017871">
    <property type="entry name" value="ABC_transporter-like_CS"/>
</dbReference>
<evidence type="ECO:0000259" key="10">
    <source>
        <dbReference type="PROSITE" id="PS50929"/>
    </source>
</evidence>
<accession>A0A371PJ42</accession>
<dbReference type="SUPFAM" id="SSF90123">
    <property type="entry name" value="ABC transporter transmembrane region"/>
    <property type="match status" value="1"/>
</dbReference>
<comment type="similarity">
    <text evidence="2">Belongs to the ABC transporter superfamily.</text>
</comment>
<reference evidence="11 12" key="1">
    <citation type="submission" date="2018-08" db="EMBL/GenBank/DDBJ databases">
        <title>Paenibacillus sp. M4BSY-1, whole genome shotgun sequence.</title>
        <authorList>
            <person name="Tuo L."/>
        </authorList>
    </citation>
    <scope>NUCLEOTIDE SEQUENCE [LARGE SCALE GENOMIC DNA]</scope>
    <source>
        <strain evidence="11 12">M4BSY-1</strain>
    </source>
</reference>
<dbReference type="Proteomes" id="UP000261905">
    <property type="component" value="Unassembled WGS sequence"/>
</dbReference>
<dbReference type="PANTHER" id="PTHR43394">
    <property type="entry name" value="ATP-DEPENDENT PERMEASE MDL1, MITOCHONDRIAL"/>
    <property type="match status" value="1"/>
</dbReference>
<feature type="transmembrane region" description="Helical" evidence="8">
    <location>
        <begin position="244"/>
        <end position="263"/>
    </location>
</feature>
<feature type="transmembrane region" description="Helical" evidence="8">
    <location>
        <begin position="137"/>
        <end position="154"/>
    </location>
</feature>
<dbReference type="Gene3D" id="1.20.1560.10">
    <property type="entry name" value="ABC transporter type 1, transmembrane domain"/>
    <property type="match status" value="1"/>
</dbReference>
<dbReference type="Pfam" id="PF00664">
    <property type="entry name" value="ABC_membrane"/>
    <property type="match status" value="1"/>
</dbReference>
<evidence type="ECO:0000256" key="2">
    <source>
        <dbReference type="ARBA" id="ARBA00005417"/>
    </source>
</evidence>
<feature type="transmembrane region" description="Helical" evidence="8">
    <location>
        <begin position="275"/>
        <end position="295"/>
    </location>
</feature>
<dbReference type="EMBL" id="QUBQ01000001">
    <property type="protein sequence ID" value="REK76194.1"/>
    <property type="molecule type" value="Genomic_DNA"/>
</dbReference>
<dbReference type="Pfam" id="PF00005">
    <property type="entry name" value="ABC_tran"/>
    <property type="match status" value="1"/>
</dbReference>
<proteinExistence type="inferred from homology"/>
<sequence>MSIYRWILSYLLHYWKQMLLFIGCGLIITSVELSITKYVQYFVDRIVPNKMMDTFLWSLLFLGLLVVVMLLAQAWSTMLSRKVVELASKDLMLNMFRQLRKLGFAFFEQKPVGETIGLFHTELAAAQRIIRQYTPELIRHTISLFIMLAFVITLSWRLSVWIIPFFLLYYLVGPYFEKKAATWTKQVNKERQLANKGTYDSVAAIHEVRAFGASKWSIDRLIHQIAVLHGTQLKRNFYAYARGTVRRITIGLGAVAIFANGIWLVQHTLLTVGEFVAYSILYFQVIRVLTVVVTLTTEQRLLLQQLETIYHFMQKEPQVQEKSHTIFNPDIKGQFEFQNVSFSYPNRPNVVQQFSLNIKAGEKVALVGTSGGGKSTLLKLICRFYDPDQGEIYLDGIPLKDYSFSQLRSSIGFVFQETYLFGGTVRENLLFGHPDASENEVVAAAKAAYAHDFIMQLPNGYDTVVGERGIVLSGGQKQRIAIARMFIKNPAIVLLDEATSALDNVSENEVQKALDSLLAGRTTIAVAHRLSTVKHFDRLVVIHEGSNAEQGSYEQLVARHQLFYRLLQGSGMEAAHE</sequence>
<dbReference type="InterPro" id="IPR011527">
    <property type="entry name" value="ABC1_TM_dom"/>
</dbReference>
<dbReference type="InterPro" id="IPR027417">
    <property type="entry name" value="P-loop_NTPase"/>
</dbReference>